<name>A0AAE1QG21_9EUCA</name>
<evidence type="ECO:0000313" key="2">
    <source>
        <dbReference type="EMBL" id="KAK4325733.1"/>
    </source>
</evidence>
<evidence type="ECO:0000259" key="1">
    <source>
        <dbReference type="Pfam" id="PF25794"/>
    </source>
</evidence>
<dbReference type="EMBL" id="JAWZYT010000264">
    <property type="protein sequence ID" value="KAK4325733.1"/>
    <property type="molecule type" value="Genomic_DNA"/>
</dbReference>
<protein>
    <recommendedName>
        <fullName evidence="1">Sacsin/Nov domain-containing protein</fullName>
    </recommendedName>
</protein>
<dbReference type="SUPFAM" id="SSF55874">
    <property type="entry name" value="ATPase domain of HSP90 chaperone/DNA topoisomerase II/histidine kinase"/>
    <property type="match status" value="1"/>
</dbReference>
<dbReference type="AlphaFoldDB" id="A0AAE1QG21"/>
<dbReference type="PANTHER" id="PTHR46919:SF2">
    <property type="entry name" value="SACSIN"/>
    <property type="match status" value="1"/>
</dbReference>
<dbReference type="PANTHER" id="PTHR46919">
    <property type="entry name" value="ZINC FINGER, C3HC4 TYPE (RING FINGER) FAMILY PROTEIN"/>
    <property type="match status" value="1"/>
</dbReference>
<reference evidence="2" key="1">
    <citation type="submission" date="2023-11" db="EMBL/GenBank/DDBJ databases">
        <title>Genome assemblies of two species of porcelain crab, Petrolisthes cinctipes and Petrolisthes manimaculis (Anomura: Porcellanidae).</title>
        <authorList>
            <person name="Angst P."/>
        </authorList>
    </citation>
    <scope>NUCLEOTIDE SEQUENCE</scope>
    <source>
        <strain evidence="2">PB745_02</strain>
        <tissue evidence="2">Gill</tissue>
    </source>
</reference>
<sequence length="83" mass="9247">MAEAEDVFRNAKFELPTVIGHIKNILSQYPDNGQIIKELVQNAEDAGASKVDVVHDTRSLEFPESHQDVQRFIRVSVKSIGGI</sequence>
<feature type="domain" description="Sacsin/Nov" evidence="1">
    <location>
        <begin position="20"/>
        <end position="62"/>
    </location>
</feature>
<comment type="caution">
    <text evidence="2">The sequence shown here is derived from an EMBL/GenBank/DDBJ whole genome shotgun (WGS) entry which is preliminary data.</text>
</comment>
<dbReference type="InterPro" id="IPR036890">
    <property type="entry name" value="HATPase_C_sf"/>
</dbReference>
<organism evidence="2 3">
    <name type="scientific">Petrolisthes manimaculis</name>
    <dbReference type="NCBI Taxonomy" id="1843537"/>
    <lineage>
        <taxon>Eukaryota</taxon>
        <taxon>Metazoa</taxon>
        <taxon>Ecdysozoa</taxon>
        <taxon>Arthropoda</taxon>
        <taxon>Crustacea</taxon>
        <taxon>Multicrustacea</taxon>
        <taxon>Malacostraca</taxon>
        <taxon>Eumalacostraca</taxon>
        <taxon>Eucarida</taxon>
        <taxon>Decapoda</taxon>
        <taxon>Pleocyemata</taxon>
        <taxon>Anomura</taxon>
        <taxon>Galatheoidea</taxon>
        <taxon>Porcellanidae</taxon>
        <taxon>Petrolisthes</taxon>
    </lineage>
</organism>
<dbReference type="Pfam" id="PF25794">
    <property type="entry name" value="SACS"/>
    <property type="match status" value="1"/>
</dbReference>
<keyword evidence="3" id="KW-1185">Reference proteome</keyword>
<proteinExistence type="predicted"/>
<accession>A0AAE1QG21</accession>
<dbReference type="Proteomes" id="UP001292094">
    <property type="component" value="Unassembled WGS sequence"/>
</dbReference>
<evidence type="ECO:0000313" key="3">
    <source>
        <dbReference type="Proteomes" id="UP001292094"/>
    </source>
</evidence>
<gene>
    <name evidence="2" type="ORF">Pmani_003676</name>
</gene>
<dbReference type="InterPro" id="IPR058210">
    <property type="entry name" value="SACS/Nov_dom"/>
</dbReference>